<feature type="transmembrane region" description="Helical" evidence="2">
    <location>
        <begin position="37"/>
        <end position="55"/>
    </location>
</feature>
<feature type="compositionally biased region" description="Pro residues" evidence="1">
    <location>
        <begin position="99"/>
        <end position="110"/>
    </location>
</feature>
<accession>A0A7Z0WLH8</accession>
<keyword evidence="2" id="KW-1133">Transmembrane helix</keyword>
<sequence>MSDERTERIRPTQVAASALAAVTAAVLGSTMGVAGTVIGAGLASIVTTVGGVLYLRSIERTKEGVRQVRTKAVTRAGHTTVTVTDHTPPATSPAGRPGWPRPPAPAPAPGHPTHGPRRPPTRAASVPDGDSGRTSVSGQLPTDDLDLTPVSGQLPVDDPDRTRLLRRPPAADPDATHLLGPSPAANLGQGPRGTRPPGDPDRTRLLGQQPNDPQQTPSHQPKRSRKRTWVMAAAGSLVAFVVGMGVITGVEMLRGEPLSGGDGTTLGTIVTPRQAEQRDQTPPPATTTPPSPEGAPESGAPSGAETTERQPPPAGGTSVEQPPESTPPPSDPPTTGETPSVPDSAPPSAP</sequence>
<keyword evidence="4" id="KW-1185">Reference proteome</keyword>
<feature type="compositionally biased region" description="Low complexity" evidence="1">
    <location>
        <begin position="333"/>
        <end position="343"/>
    </location>
</feature>
<dbReference type="RefSeq" id="WP_075134391.1">
    <property type="nucleotide sequence ID" value="NZ_MSIF01000009.1"/>
</dbReference>
<name>A0A7Z0WLH8_9PSEU</name>
<keyword evidence="2" id="KW-0812">Transmembrane</keyword>
<evidence type="ECO:0000256" key="2">
    <source>
        <dbReference type="SAM" id="Phobius"/>
    </source>
</evidence>
<feature type="compositionally biased region" description="Pro residues" evidence="1">
    <location>
        <begin position="281"/>
        <end position="293"/>
    </location>
</feature>
<dbReference type="EMBL" id="MSIF01000009">
    <property type="protein sequence ID" value="OLF09398.1"/>
    <property type="molecule type" value="Genomic_DNA"/>
</dbReference>
<dbReference type="OrthoDB" id="3701170at2"/>
<evidence type="ECO:0000313" key="4">
    <source>
        <dbReference type="Proteomes" id="UP000185696"/>
    </source>
</evidence>
<organism evidence="3 4">
    <name type="scientific">Actinophytocola xinjiangensis</name>
    <dbReference type="NCBI Taxonomy" id="485602"/>
    <lineage>
        <taxon>Bacteria</taxon>
        <taxon>Bacillati</taxon>
        <taxon>Actinomycetota</taxon>
        <taxon>Actinomycetes</taxon>
        <taxon>Pseudonocardiales</taxon>
        <taxon>Pseudonocardiaceae</taxon>
    </lineage>
</organism>
<dbReference type="AlphaFoldDB" id="A0A7Z0WLH8"/>
<feature type="transmembrane region" description="Helical" evidence="2">
    <location>
        <begin position="229"/>
        <end position="250"/>
    </location>
</feature>
<keyword evidence="2" id="KW-0472">Membrane</keyword>
<reference evidence="3 4" key="1">
    <citation type="submission" date="2016-12" db="EMBL/GenBank/DDBJ databases">
        <title>The draft genome sequence of Actinophytocola xinjiangensis.</title>
        <authorList>
            <person name="Wang W."/>
            <person name="Yuan L."/>
        </authorList>
    </citation>
    <scope>NUCLEOTIDE SEQUENCE [LARGE SCALE GENOMIC DNA]</scope>
    <source>
        <strain evidence="3 4">CGMCC 4.4663</strain>
    </source>
</reference>
<dbReference type="Proteomes" id="UP000185696">
    <property type="component" value="Unassembled WGS sequence"/>
</dbReference>
<comment type="caution">
    <text evidence="3">The sequence shown here is derived from an EMBL/GenBank/DDBJ whole genome shotgun (WGS) entry which is preliminary data.</text>
</comment>
<feature type="region of interest" description="Disordered" evidence="1">
    <location>
        <begin position="256"/>
        <end position="350"/>
    </location>
</feature>
<protein>
    <submittedName>
        <fullName evidence="3">Uncharacterized protein</fullName>
    </submittedName>
</protein>
<proteinExistence type="predicted"/>
<feature type="compositionally biased region" description="Low complexity" evidence="1">
    <location>
        <begin position="78"/>
        <end position="98"/>
    </location>
</feature>
<evidence type="ECO:0000256" key="1">
    <source>
        <dbReference type="SAM" id="MobiDB-lite"/>
    </source>
</evidence>
<gene>
    <name evidence="3" type="ORF">BLA60_19700</name>
</gene>
<feature type="transmembrane region" description="Helical" evidence="2">
    <location>
        <begin position="12"/>
        <end position="31"/>
    </location>
</feature>
<feature type="compositionally biased region" description="Low complexity" evidence="1">
    <location>
        <begin position="294"/>
        <end position="305"/>
    </location>
</feature>
<evidence type="ECO:0000313" key="3">
    <source>
        <dbReference type="EMBL" id="OLF09398.1"/>
    </source>
</evidence>
<feature type="region of interest" description="Disordered" evidence="1">
    <location>
        <begin position="75"/>
        <end position="227"/>
    </location>
</feature>
<feature type="compositionally biased region" description="Polar residues" evidence="1">
    <location>
        <begin position="206"/>
        <end position="219"/>
    </location>
</feature>